<reference evidence="1" key="1">
    <citation type="journal article" date="2023" name="DNA Res.">
        <title>Chromosome-level genome assembly of Phrynocephalus forsythii using third-generation DNA sequencing and Hi-C analysis.</title>
        <authorList>
            <person name="Qi Y."/>
            <person name="Zhao W."/>
            <person name="Zhao Y."/>
            <person name="Niu C."/>
            <person name="Cao S."/>
            <person name="Zhang Y."/>
        </authorList>
    </citation>
    <scope>NUCLEOTIDE SEQUENCE</scope>
    <source>
        <tissue evidence="1">Muscle</tissue>
    </source>
</reference>
<dbReference type="OrthoDB" id="9886994at2759"/>
<comment type="caution">
    <text evidence="1">The sequence shown here is derived from an EMBL/GenBank/DDBJ whole genome shotgun (WGS) entry which is preliminary data.</text>
</comment>
<accession>A0A9Q0XZK2</accession>
<organism evidence="1 2">
    <name type="scientific">Phrynocephalus forsythii</name>
    <dbReference type="NCBI Taxonomy" id="171643"/>
    <lineage>
        <taxon>Eukaryota</taxon>
        <taxon>Metazoa</taxon>
        <taxon>Chordata</taxon>
        <taxon>Craniata</taxon>
        <taxon>Vertebrata</taxon>
        <taxon>Euteleostomi</taxon>
        <taxon>Lepidosauria</taxon>
        <taxon>Squamata</taxon>
        <taxon>Bifurcata</taxon>
        <taxon>Unidentata</taxon>
        <taxon>Episquamata</taxon>
        <taxon>Toxicofera</taxon>
        <taxon>Iguania</taxon>
        <taxon>Acrodonta</taxon>
        <taxon>Agamidae</taxon>
        <taxon>Agaminae</taxon>
        <taxon>Phrynocephalus</taxon>
    </lineage>
</organism>
<sequence>MEAYTQYVLQKFLPIFDLVPDDQKNKALTYHAEDMSVIDYEMIAARHGADAATKHIATAIYLRRHTRLRTA</sequence>
<dbReference type="Proteomes" id="UP001142489">
    <property type="component" value="Unassembled WGS sequence"/>
</dbReference>
<dbReference type="EMBL" id="JAPFRF010000004">
    <property type="protein sequence ID" value="KAJ7335704.1"/>
    <property type="molecule type" value="Genomic_DNA"/>
</dbReference>
<keyword evidence="2" id="KW-1185">Reference proteome</keyword>
<proteinExistence type="predicted"/>
<evidence type="ECO:0000313" key="1">
    <source>
        <dbReference type="EMBL" id="KAJ7335704.1"/>
    </source>
</evidence>
<protein>
    <submittedName>
        <fullName evidence="1">Uncharacterized protein</fullName>
    </submittedName>
</protein>
<feature type="non-terminal residue" evidence="1">
    <location>
        <position position="71"/>
    </location>
</feature>
<dbReference type="AlphaFoldDB" id="A0A9Q0XZK2"/>
<evidence type="ECO:0000313" key="2">
    <source>
        <dbReference type="Proteomes" id="UP001142489"/>
    </source>
</evidence>
<name>A0A9Q0XZK2_9SAUR</name>
<gene>
    <name evidence="1" type="ORF">JRQ81_013645</name>
</gene>